<dbReference type="AlphaFoldDB" id="A0A239P171"/>
<feature type="domain" description="CBS" evidence="4">
    <location>
        <begin position="10"/>
        <end position="69"/>
    </location>
</feature>
<dbReference type="InterPro" id="IPR046342">
    <property type="entry name" value="CBS_dom_sf"/>
</dbReference>
<dbReference type="PANTHER" id="PTHR43080">
    <property type="entry name" value="CBS DOMAIN-CONTAINING PROTEIN CBSX3, MITOCHONDRIAL"/>
    <property type="match status" value="1"/>
</dbReference>
<dbReference type="CDD" id="cd04586">
    <property type="entry name" value="CBS_pair_BON_assoc"/>
    <property type="match status" value="1"/>
</dbReference>
<dbReference type="PROSITE" id="PS51371">
    <property type="entry name" value="CBS"/>
    <property type="match status" value="2"/>
</dbReference>
<name>A0A239P171_9ACTN</name>
<dbReference type="OrthoDB" id="2111978at2"/>
<dbReference type="PANTHER" id="PTHR43080:SF29">
    <property type="entry name" value="OS02G0818000 PROTEIN"/>
    <property type="match status" value="1"/>
</dbReference>
<keyword evidence="1 2" id="KW-0129">CBS domain</keyword>
<keyword evidence="6" id="KW-1185">Reference proteome</keyword>
<dbReference type="Pfam" id="PF04972">
    <property type="entry name" value="BON"/>
    <property type="match status" value="1"/>
</dbReference>
<dbReference type="RefSeq" id="WP_089253390.1">
    <property type="nucleotide sequence ID" value="NZ_FZPH01000012.1"/>
</dbReference>
<dbReference type="InterPro" id="IPR017080">
    <property type="entry name" value="UCP036990_CBS_BON"/>
</dbReference>
<accession>A0A239P171</accession>
<organism evidence="5 6">
    <name type="scientific">Asanoa hainanensis</name>
    <dbReference type="NCBI Taxonomy" id="560556"/>
    <lineage>
        <taxon>Bacteria</taxon>
        <taxon>Bacillati</taxon>
        <taxon>Actinomycetota</taxon>
        <taxon>Actinomycetes</taxon>
        <taxon>Micromonosporales</taxon>
        <taxon>Micromonosporaceae</taxon>
        <taxon>Asanoa</taxon>
    </lineage>
</organism>
<dbReference type="Gene3D" id="3.30.1340.30">
    <property type="match status" value="1"/>
</dbReference>
<dbReference type="Gene3D" id="3.10.580.10">
    <property type="entry name" value="CBS-domain"/>
    <property type="match status" value="1"/>
</dbReference>
<dbReference type="SUPFAM" id="SSF54631">
    <property type="entry name" value="CBS-domain pair"/>
    <property type="match status" value="1"/>
</dbReference>
<reference evidence="5 6" key="1">
    <citation type="submission" date="2017-06" db="EMBL/GenBank/DDBJ databases">
        <authorList>
            <person name="Kim H.J."/>
            <person name="Triplett B.A."/>
        </authorList>
    </citation>
    <scope>NUCLEOTIDE SEQUENCE [LARGE SCALE GENOMIC DNA]</scope>
    <source>
        <strain evidence="5 6">CGMCC 4.5593</strain>
    </source>
</reference>
<feature type="domain" description="CBS" evidence="4">
    <location>
        <begin position="93"/>
        <end position="150"/>
    </location>
</feature>
<evidence type="ECO:0000313" key="6">
    <source>
        <dbReference type="Proteomes" id="UP000198362"/>
    </source>
</evidence>
<dbReference type="PROSITE" id="PS50914">
    <property type="entry name" value="BON"/>
    <property type="match status" value="1"/>
</dbReference>
<evidence type="ECO:0000259" key="3">
    <source>
        <dbReference type="PROSITE" id="PS50914"/>
    </source>
</evidence>
<evidence type="ECO:0000313" key="5">
    <source>
        <dbReference type="EMBL" id="SNT60881.1"/>
    </source>
</evidence>
<proteinExistence type="predicted"/>
<sequence length="234" mass="25704">MRTWQVGDVMTTDVATVDEATPYRKIVDVMTARHVSAVPVVDDFRRVLGVISEADLLHKVELIGKPHEPRIFEGRRRHAARVKADANEARNLMTTPAITTMDSTTLVEAAKTMDREGVKRLPVIDDLGRLIGIVSRGDLLKVHLRHDDDIRHDVVTEVLHRILGISDDAVSVRVTEGVVTLGGKLDRRSSAELATHLATQVSGVVTVVGNIEFDFDDVDPVPYQRGLGTPTGIL</sequence>
<dbReference type="InterPro" id="IPR000644">
    <property type="entry name" value="CBS_dom"/>
</dbReference>
<dbReference type="SMART" id="SM00116">
    <property type="entry name" value="CBS"/>
    <property type="match status" value="2"/>
</dbReference>
<dbReference type="Pfam" id="PF00571">
    <property type="entry name" value="CBS"/>
    <property type="match status" value="2"/>
</dbReference>
<dbReference type="Proteomes" id="UP000198362">
    <property type="component" value="Unassembled WGS sequence"/>
</dbReference>
<evidence type="ECO:0000259" key="4">
    <source>
        <dbReference type="PROSITE" id="PS51371"/>
    </source>
</evidence>
<evidence type="ECO:0000256" key="1">
    <source>
        <dbReference type="ARBA" id="ARBA00023122"/>
    </source>
</evidence>
<dbReference type="InterPro" id="IPR007055">
    <property type="entry name" value="BON_dom"/>
</dbReference>
<evidence type="ECO:0000256" key="2">
    <source>
        <dbReference type="PROSITE-ProRule" id="PRU00703"/>
    </source>
</evidence>
<dbReference type="InterPro" id="IPR051257">
    <property type="entry name" value="Diverse_CBS-Domain"/>
</dbReference>
<dbReference type="EMBL" id="FZPH01000012">
    <property type="protein sequence ID" value="SNT60881.1"/>
    <property type="molecule type" value="Genomic_DNA"/>
</dbReference>
<protein>
    <submittedName>
        <fullName evidence="5">BON domain-containing protein</fullName>
    </submittedName>
</protein>
<dbReference type="PIRSF" id="PIRSF036990">
    <property type="entry name" value="UCP036990_CBS_BON"/>
    <property type="match status" value="1"/>
</dbReference>
<feature type="domain" description="BON" evidence="3">
    <location>
        <begin position="147"/>
        <end position="215"/>
    </location>
</feature>
<gene>
    <name evidence="5" type="ORF">SAMN05421812_112232</name>
</gene>